<reference evidence="1" key="1">
    <citation type="submission" date="2014-11" db="EMBL/GenBank/DDBJ databases">
        <authorList>
            <person name="Amaro Gonzalez C."/>
        </authorList>
    </citation>
    <scope>NUCLEOTIDE SEQUENCE</scope>
</reference>
<protein>
    <submittedName>
        <fullName evidence="1">Uncharacterized protein</fullName>
    </submittedName>
</protein>
<dbReference type="AlphaFoldDB" id="A0A0E9VGB5"/>
<accession>A0A0E9VGB5</accession>
<name>A0A0E9VGB5_ANGAN</name>
<proteinExistence type="predicted"/>
<evidence type="ECO:0000313" key="1">
    <source>
        <dbReference type="EMBL" id="JAH77179.1"/>
    </source>
</evidence>
<dbReference type="EMBL" id="GBXM01031398">
    <property type="protein sequence ID" value="JAH77179.1"/>
    <property type="molecule type" value="Transcribed_RNA"/>
</dbReference>
<sequence length="32" mass="3961">MPNFVFWHVLNTKFRILCLYDAVLIILECFDW</sequence>
<reference evidence="1" key="2">
    <citation type="journal article" date="2015" name="Fish Shellfish Immunol.">
        <title>Early steps in the European eel (Anguilla anguilla)-Vibrio vulnificus interaction in the gills: Role of the RtxA13 toxin.</title>
        <authorList>
            <person name="Callol A."/>
            <person name="Pajuelo D."/>
            <person name="Ebbesson L."/>
            <person name="Teles M."/>
            <person name="MacKenzie S."/>
            <person name="Amaro C."/>
        </authorList>
    </citation>
    <scope>NUCLEOTIDE SEQUENCE</scope>
</reference>
<organism evidence="1">
    <name type="scientific">Anguilla anguilla</name>
    <name type="common">European freshwater eel</name>
    <name type="synonym">Muraena anguilla</name>
    <dbReference type="NCBI Taxonomy" id="7936"/>
    <lineage>
        <taxon>Eukaryota</taxon>
        <taxon>Metazoa</taxon>
        <taxon>Chordata</taxon>
        <taxon>Craniata</taxon>
        <taxon>Vertebrata</taxon>
        <taxon>Euteleostomi</taxon>
        <taxon>Actinopterygii</taxon>
        <taxon>Neopterygii</taxon>
        <taxon>Teleostei</taxon>
        <taxon>Anguilliformes</taxon>
        <taxon>Anguillidae</taxon>
        <taxon>Anguilla</taxon>
    </lineage>
</organism>